<comment type="caution">
    <text evidence="1">The sequence shown here is derived from an EMBL/GenBank/DDBJ whole genome shotgun (WGS) entry which is preliminary data.</text>
</comment>
<sequence length="213" mass="25002">MDNTYDLEFLYISLYRLDSDFPYGTMQKVLQKARDVKTLKISCAPGILESASALSILNSTLLPNLTYFDSMLSHLSMLRFISRHRIAILTVGNCDLPSGVPSEYPWEDQRAWRSELLSFWELRIFEIRTRNGLTLSNNDADYQLLWQQWFLGCNRLEDFTVACGDVERRWKKVTEYREVPIDKLERSQKYIKIDPVIEIGFVGFTFGDRRRTF</sequence>
<reference evidence="1" key="1">
    <citation type="submission" date="2023-06" db="EMBL/GenBank/DDBJ databases">
        <authorList>
            <consortium name="Lawrence Berkeley National Laboratory"/>
            <person name="Ahrendt S."/>
            <person name="Sahu N."/>
            <person name="Indic B."/>
            <person name="Wong-Bajracharya J."/>
            <person name="Merenyi Z."/>
            <person name="Ke H.-M."/>
            <person name="Monk M."/>
            <person name="Kocsube S."/>
            <person name="Drula E."/>
            <person name="Lipzen A."/>
            <person name="Balint B."/>
            <person name="Henrissat B."/>
            <person name="Andreopoulos B."/>
            <person name="Martin F.M."/>
            <person name="Harder C.B."/>
            <person name="Rigling D."/>
            <person name="Ford K.L."/>
            <person name="Foster G.D."/>
            <person name="Pangilinan J."/>
            <person name="Papanicolaou A."/>
            <person name="Barry K."/>
            <person name="LaButti K."/>
            <person name="Viragh M."/>
            <person name="Koriabine M."/>
            <person name="Yan M."/>
            <person name="Riley R."/>
            <person name="Champramary S."/>
            <person name="Plett K.L."/>
            <person name="Tsai I.J."/>
            <person name="Slot J."/>
            <person name="Sipos G."/>
            <person name="Plett J."/>
            <person name="Nagy L.G."/>
            <person name="Grigoriev I.V."/>
        </authorList>
    </citation>
    <scope>NUCLEOTIDE SEQUENCE</scope>
    <source>
        <strain evidence="1">HWK02</strain>
    </source>
</reference>
<accession>A0AA39QFP2</accession>
<dbReference type="AlphaFoldDB" id="A0AA39QFP2"/>
<protein>
    <submittedName>
        <fullName evidence="1">Uncharacterized protein</fullName>
    </submittedName>
</protein>
<name>A0AA39QFP2_9AGAR</name>
<evidence type="ECO:0000313" key="1">
    <source>
        <dbReference type="EMBL" id="KAK0502072.1"/>
    </source>
</evidence>
<keyword evidence="2" id="KW-1185">Reference proteome</keyword>
<evidence type="ECO:0000313" key="2">
    <source>
        <dbReference type="Proteomes" id="UP001175228"/>
    </source>
</evidence>
<dbReference type="Proteomes" id="UP001175228">
    <property type="component" value="Unassembled WGS sequence"/>
</dbReference>
<gene>
    <name evidence="1" type="ORF">EDD18DRAFT_1100567</name>
</gene>
<dbReference type="EMBL" id="JAUEPU010000005">
    <property type="protein sequence ID" value="KAK0502072.1"/>
    <property type="molecule type" value="Genomic_DNA"/>
</dbReference>
<organism evidence="1 2">
    <name type="scientific">Armillaria luteobubalina</name>
    <dbReference type="NCBI Taxonomy" id="153913"/>
    <lineage>
        <taxon>Eukaryota</taxon>
        <taxon>Fungi</taxon>
        <taxon>Dikarya</taxon>
        <taxon>Basidiomycota</taxon>
        <taxon>Agaricomycotina</taxon>
        <taxon>Agaricomycetes</taxon>
        <taxon>Agaricomycetidae</taxon>
        <taxon>Agaricales</taxon>
        <taxon>Marasmiineae</taxon>
        <taxon>Physalacriaceae</taxon>
        <taxon>Armillaria</taxon>
    </lineage>
</organism>
<proteinExistence type="predicted"/>